<feature type="non-terminal residue" evidence="6">
    <location>
        <position position="1"/>
    </location>
</feature>
<keyword evidence="7" id="KW-1185">Reference proteome</keyword>
<dbReference type="Proteomes" id="UP000550660">
    <property type="component" value="Unassembled WGS sequence"/>
</dbReference>
<dbReference type="OrthoDB" id="343783at2759"/>
<dbReference type="Pfam" id="PF10493">
    <property type="entry name" value="Rod_C"/>
    <property type="match status" value="1"/>
</dbReference>
<reference evidence="6 7" key="1">
    <citation type="submission" date="2019-09" db="EMBL/GenBank/DDBJ databases">
        <title>Bird 10,000 Genomes (B10K) Project - Family phase.</title>
        <authorList>
            <person name="Zhang G."/>
        </authorList>
    </citation>
    <scope>NUCLEOTIDE SEQUENCE [LARGE SCALE GENOMIC DNA]</scope>
    <source>
        <strain evidence="6">B10K-DU-007-40</strain>
        <tissue evidence="6">Mixed tissue sample</tissue>
    </source>
</reference>
<dbReference type="InterPro" id="IPR055402">
    <property type="entry name" value="KNTC1_N"/>
</dbReference>
<dbReference type="GO" id="GO:1990423">
    <property type="term" value="C:RZZ complex"/>
    <property type="evidence" value="ECO:0007669"/>
    <property type="project" value="TreeGrafter"/>
</dbReference>
<evidence type="ECO:0000313" key="7">
    <source>
        <dbReference type="Proteomes" id="UP000550660"/>
    </source>
</evidence>
<feature type="domain" description="KNTC1 third ARM-repeats" evidence="3">
    <location>
        <begin position="1348"/>
        <end position="1558"/>
    </location>
</feature>
<dbReference type="Pfam" id="PF24506">
    <property type="entry name" value="KNTC1_N"/>
    <property type="match status" value="1"/>
</dbReference>
<evidence type="ECO:0000259" key="5">
    <source>
        <dbReference type="Pfam" id="PF24520"/>
    </source>
</evidence>
<evidence type="ECO:0000259" key="1">
    <source>
        <dbReference type="Pfam" id="PF10493"/>
    </source>
</evidence>
<organism evidence="6 7">
    <name type="scientific">Trogon melanurus</name>
    <name type="common">Black-tailed trogon</name>
    <dbReference type="NCBI Taxonomy" id="56311"/>
    <lineage>
        <taxon>Eukaryota</taxon>
        <taxon>Metazoa</taxon>
        <taxon>Chordata</taxon>
        <taxon>Craniata</taxon>
        <taxon>Vertebrata</taxon>
        <taxon>Euteleostomi</taxon>
        <taxon>Archelosauria</taxon>
        <taxon>Archosauria</taxon>
        <taxon>Dinosauria</taxon>
        <taxon>Saurischia</taxon>
        <taxon>Theropoda</taxon>
        <taxon>Coelurosauria</taxon>
        <taxon>Aves</taxon>
        <taxon>Neognathae</taxon>
        <taxon>Neoaves</taxon>
        <taxon>Telluraves</taxon>
        <taxon>Coraciimorphae</taxon>
        <taxon>Trogoniformes</taxon>
        <taxon>Trogonidae</taxon>
        <taxon>Trogon</taxon>
    </lineage>
</organism>
<dbReference type="GO" id="GO:0031267">
    <property type="term" value="F:small GTPase binding"/>
    <property type="evidence" value="ECO:0007669"/>
    <property type="project" value="TreeGrafter"/>
</dbReference>
<feature type="domain" description="RZZ complex subunit KNTC1/ROD C-terminal" evidence="1">
    <location>
        <begin position="1604"/>
        <end position="2155"/>
    </location>
</feature>
<proteinExistence type="predicted"/>
<dbReference type="Pfam" id="PF24516">
    <property type="entry name" value="ARM_KNTC1_2nd"/>
    <property type="match status" value="1"/>
</dbReference>
<dbReference type="GO" id="GO:0005737">
    <property type="term" value="C:cytoplasm"/>
    <property type="evidence" value="ECO:0007669"/>
    <property type="project" value="TreeGrafter"/>
</dbReference>
<dbReference type="GO" id="GO:0000070">
    <property type="term" value="P:mitotic sister chromatid segregation"/>
    <property type="evidence" value="ECO:0007669"/>
    <property type="project" value="TreeGrafter"/>
</dbReference>
<dbReference type="EMBL" id="VXAG01000773">
    <property type="protein sequence ID" value="NXJ81421.1"/>
    <property type="molecule type" value="Genomic_DNA"/>
</dbReference>
<evidence type="ECO:0000313" key="6">
    <source>
        <dbReference type="EMBL" id="NXJ81421.1"/>
    </source>
</evidence>
<dbReference type="InterPro" id="IPR055405">
    <property type="entry name" value="ARM_KNTC1_3rd"/>
</dbReference>
<protein>
    <submittedName>
        <fullName evidence="6">KNTC1 protein</fullName>
    </submittedName>
</protein>
<accession>A0A7L0EF36</accession>
<dbReference type="InterPro" id="IPR052802">
    <property type="entry name" value="KNTC1"/>
</dbReference>
<dbReference type="GO" id="GO:0007094">
    <property type="term" value="P:mitotic spindle assembly checkpoint signaling"/>
    <property type="evidence" value="ECO:0007669"/>
    <property type="project" value="TreeGrafter"/>
</dbReference>
<dbReference type="GO" id="GO:0005828">
    <property type="term" value="C:kinetochore microtubule"/>
    <property type="evidence" value="ECO:0007669"/>
    <property type="project" value="TreeGrafter"/>
</dbReference>
<gene>
    <name evidence="6" type="primary">Kntc1</name>
    <name evidence="6" type="ORF">TROMEL_R08297</name>
</gene>
<dbReference type="Pfam" id="PF24515">
    <property type="entry name" value="ARM_KNTC1_3rd"/>
    <property type="match status" value="1"/>
</dbReference>
<feature type="domain" description="KNTC1 second ARM-repeats" evidence="4">
    <location>
        <begin position="770"/>
        <end position="936"/>
    </location>
</feature>
<evidence type="ECO:0000259" key="2">
    <source>
        <dbReference type="Pfam" id="PF24506"/>
    </source>
</evidence>
<evidence type="ECO:0000259" key="3">
    <source>
        <dbReference type="Pfam" id="PF24515"/>
    </source>
</evidence>
<feature type="domain" description="KNTC1 first ARM-repeats" evidence="5">
    <location>
        <begin position="385"/>
        <end position="449"/>
    </location>
</feature>
<name>A0A7L0EF36_TROML</name>
<feature type="domain" description="KNTC1 N-terminal" evidence="2">
    <location>
        <begin position="19"/>
        <end position="376"/>
    </location>
</feature>
<evidence type="ECO:0000259" key="4">
    <source>
        <dbReference type="Pfam" id="PF24516"/>
    </source>
</evidence>
<sequence>MWNDIELLTNDDTASEQLPVGPGHECGTALYQVCTLLQITSSEKVEVTKAAFFKVTDASLSRFLKCFSYYTNVDVVGTCQEKQFLVVGERSGSFHLIHIPSKQKLLTQILAEKSSSEKTYLNLFIEKDIADAGVHHTFVLTSRGFFCIMCLPLAKMQEAIDKMDMNTAKKLQGQIKTAFISTEEYHGLGCQNFVITNSVNKIHLIIGGKGDYVLSKWEVDPAKNLVSVRSFADSSLINDAVKLQVLDNLLFVLDTENILSVWDIFSLTLIWDWPLIHIEEFLLSTESDSSQVTRQGLANVKLIVMTIPDNRQMRCLMVFALPTMQLLYSLEVSVVSTLVQSGIGTDTIYFLEGIREKQQIPSEGPVSIVVMRSLTEALPENRLSRLLHKHKFTEAENFAVQFGLDVELVYKVKANTILEKLASASVGSYGHAVWLDLVNEAKENLQKIQACCFYPFSLIKQFKLWRSLELISAVSLCKQDSQFVVDYCINAPWPLYETTQEMLNYAKVRILKKDDRTIAPPLDGAPVSITEVLRAQARLTTFYGAFGLEKFSGIAWTEFLNTEDIFKNILFQLEEGNFSCAQYLWLRHQADFESGFDEKMLEHLLNAIHSSVPLKELCLWLKNVVIPFLRRVVPKGQKILAKWLEQAARNLELTDKANWPENGLQMAEVFFTSKNQGETGLTTFGQWTPLRCGDCEEVRRLRKLVNDLQQLIKLYRKHNCRLALCDFEKENATTIVFRMFDKILAPELVPSILEKFIKPYLCEHNLPKDELLLQYIKDLLERCRTRSTSVFETAWEAKAIAVIGCISDTDLKFDAVLQIMHGAMVPWSAAVEQLVKQHLEMNHVKVKLLQESYRLMEMKKLLRAYGIRDTNLLKDKQMIMRLVKYILKQDTPTSLEDALKIVAAYMLPTVEVYILRMIDLIDRERGEESLTLLKSLTLAEAEKVAERLTVWGTLVLQNKAENSEEQKTQMFMTKTLVEILKFLFSIQKDNPLKKDECEANLKMFETLATLQEDFDIFLSAEEFRNPSLMSKLLENHIKAYETVRSATKSRRVPATSCNAPDGKTKNRSTESRLYRLALLLQRSEQELGEKLALRALDAGKVEDALQICREFYENHCNEGTGKLLFSACQRLCHMLGADVPMITPNDMNLPAVIYDLACRAATVCSPDLLLDSLELCKYTLAAKEMYRQCQIENYGFTAKTTTFGGEKDPYEEWTYDDFFNEDGIVLDPQIALPVAYETIASLLPVDENKLYPLDSQSLANCAFIKGQNLLLPATSPVYTALQTLLECSQCELALRLIISSFGSCLQHGVSNNMDLALSEKLHDGSLLAETKTFLIAMKQKCTSAIMSTILTLLHKVFNCRLIDQNLALGYCTILPKEDMFTKLWDVINNTWQNYRKVLAVALVGEQLATQYGETEERKKFQELATDAEWGIRLSKFGISFETVFRQPPIRKKELIRTLVQNPKVDTDLILNYCSTFMLDSDAALQLCIETLLLQNANTNHVEDDSAEHSEKQPHSTLLARALEIIPLLKSTADLVTSLSGILYKLDPYDYETIEIVLKVIQNADEKNTSIQLNQALSLLKHLESYKRISPPVDLEHQYVLEHVIPLSPAAQTRLPFHLIFFRTAKCFWNIISAELSEESFPTLLLISKLMKVSLDTLHMSAARHVFEKKLKPKIFEMRNTGYASVINKETAKTVQTIQSYLLSIINPEWAVAIAHKIAQEFPTGKGPDQIQALKFCLLLAEKWLKNTTAKDDSREKAEVLQKKLYMQYKRSATENVLITHNLNTGEHLKSIGKPANLIVLLYEHQSIDQRIQNPTGRDYPDIHMAAKEIAEINNLDMNKIWDKLLEKWLCPSAPPSEKTREIFGDVQEDEELRRVIYLLQSRPMDYSSRMLFAITTSATSPIGVTQLTFAHRSRALKCLLYLADTSTVESLFKKPIEKVTHFLKCCIFLAEFEILNIPYTYESFHKSPKEGMIKGLWKNHSHEPTAVRLVAELSLEYRVYDPQLWNGLLQKLLGFNMIQYLRRVLIAITGIDSLWEIPNFSRAWRSVVLSPFLTASCPPSPKQLEECCECFVILLKCPVLADLDVIGIAKQYAQLDLPAFALGCLLLIPQAEKREQQIQGFLSTCDTETVLQQIDEHMNTGEVVAFASQIRSLVLDSIINEKLYEKFLKTKYFPLLKQQLLNTHRMKELVDYFAKKN</sequence>
<dbReference type="GO" id="GO:1903394">
    <property type="term" value="P:protein localization to kinetochore involved in kinetochore assembly"/>
    <property type="evidence" value="ECO:0007669"/>
    <property type="project" value="TreeGrafter"/>
</dbReference>
<dbReference type="InterPro" id="IPR019527">
    <property type="entry name" value="RZZ-complex_KNTC1/ROD_C"/>
</dbReference>
<comment type="caution">
    <text evidence="6">The sequence shown here is derived from an EMBL/GenBank/DDBJ whole genome shotgun (WGS) entry which is preliminary data.</text>
</comment>
<dbReference type="PANTHER" id="PTHR15688">
    <property type="entry name" value="KINETOCHORE-ASSOCIATED PROTEIN 1"/>
    <property type="match status" value="1"/>
</dbReference>
<feature type="non-terminal residue" evidence="6">
    <location>
        <position position="2197"/>
    </location>
</feature>
<dbReference type="InterPro" id="IPR055403">
    <property type="entry name" value="ARM_KNTC1_1st"/>
</dbReference>
<dbReference type="PANTHER" id="PTHR15688:SF1">
    <property type="entry name" value="KINETOCHORE-ASSOCIATED PROTEIN 1"/>
    <property type="match status" value="1"/>
</dbReference>
<dbReference type="Pfam" id="PF24520">
    <property type="entry name" value="ARM_KNTC1_1st"/>
    <property type="match status" value="2"/>
</dbReference>
<dbReference type="InterPro" id="IPR055404">
    <property type="entry name" value="ARM_KNTC1_2nd"/>
</dbReference>
<feature type="domain" description="KNTC1 first ARM-repeats" evidence="5">
    <location>
        <begin position="479"/>
        <end position="664"/>
    </location>
</feature>